<accession>A0A914DZ95</accession>
<evidence type="ECO:0000313" key="2">
    <source>
        <dbReference type="Proteomes" id="UP000887540"/>
    </source>
</evidence>
<dbReference type="Proteomes" id="UP000887540">
    <property type="component" value="Unplaced"/>
</dbReference>
<keyword evidence="1" id="KW-0812">Transmembrane</keyword>
<reference evidence="3" key="1">
    <citation type="submission" date="2022-11" db="UniProtKB">
        <authorList>
            <consortium name="WormBaseParasite"/>
        </authorList>
    </citation>
    <scope>IDENTIFICATION</scope>
</reference>
<feature type="transmembrane region" description="Helical" evidence="1">
    <location>
        <begin position="35"/>
        <end position="54"/>
    </location>
</feature>
<keyword evidence="2" id="KW-1185">Reference proteome</keyword>
<evidence type="ECO:0000256" key="1">
    <source>
        <dbReference type="SAM" id="Phobius"/>
    </source>
</evidence>
<protein>
    <submittedName>
        <fullName evidence="3">G-protein coupled receptors family 1 profile domain-containing protein</fullName>
    </submittedName>
</protein>
<proteinExistence type="predicted"/>
<name>A0A914DZ95_9BILA</name>
<dbReference type="AlphaFoldDB" id="A0A914DZ95"/>
<evidence type="ECO:0000313" key="3">
    <source>
        <dbReference type="WBParaSite" id="ACRNAN_scaffold449.g29641.t1"/>
    </source>
</evidence>
<keyword evidence="1" id="KW-0472">Membrane</keyword>
<organism evidence="2 3">
    <name type="scientific">Acrobeloides nanus</name>
    <dbReference type="NCBI Taxonomy" id="290746"/>
    <lineage>
        <taxon>Eukaryota</taxon>
        <taxon>Metazoa</taxon>
        <taxon>Ecdysozoa</taxon>
        <taxon>Nematoda</taxon>
        <taxon>Chromadorea</taxon>
        <taxon>Rhabditida</taxon>
        <taxon>Tylenchina</taxon>
        <taxon>Cephalobomorpha</taxon>
        <taxon>Cephaloboidea</taxon>
        <taxon>Cephalobidae</taxon>
        <taxon>Acrobeloides</taxon>
    </lineage>
</organism>
<sequence length="73" mass="8021">MNISEDTTTTTTMSNISEVTLTASPPLRIFGASSYLFFSSLSTVMNSLLIIILYKDFTYITNVGKTLILAFLS</sequence>
<dbReference type="WBParaSite" id="ACRNAN_scaffold449.g29641.t1">
    <property type="protein sequence ID" value="ACRNAN_scaffold449.g29641.t1"/>
    <property type="gene ID" value="ACRNAN_scaffold449.g29641"/>
</dbReference>
<keyword evidence="1" id="KW-1133">Transmembrane helix</keyword>